<accession>A0A4Y7L333</accession>
<feature type="compositionally biased region" description="Polar residues" evidence="2">
    <location>
        <begin position="167"/>
        <end position="183"/>
    </location>
</feature>
<organism evidence="4 5">
    <name type="scientific">Papaver somniferum</name>
    <name type="common">Opium poppy</name>
    <dbReference type="NCBI Taxonomy" id="3469"/>
    <lineage>
        <taxon>Eukaryota</taxon>
        <taxon>Viridiplantae</taxon>
        <taxon>Streptophyta</taxon>
        <taxon>Embryophyta</taxon>
        <taxon>Tracheophyta</taxon>
        <taxon>Spermatophyta</taxon>
        <taxon>Magnoliopsida</taxon>
        <taxon>Ranunculales</taxon>
        <taxon>Papaveraceae</taxon>
        <taxon>Papaveroideae</taxon>
        <taxon>Papaver</taxon>
    </lineage>
</organism>
<dbReference type="STRING" id="3469.A0A4Y7L333"/>
<feature type="region of interest" description="Disordered" evidence="2">
    <location>
        <begin position="138"/>
        <end position="183"/>
    </location>
</feature>
<sequence>MCVVLEPEDVPLNFKFGAQESKHVEMNNVASKIKEESRETVDSSSSSCEKDELCSDMLMWLRTVALDPCKQRQPLVKLRSRQILKAREYLSVDTTKFSWKKRKLILLQKNSAVTSSPPLAKPNEQSYFASSVSRLINSSDSPESSQRCHRKPPISVGSSRYRESLSRKQVSNNHFYESDGSTSVASTAIKPNLQSRHRVTKLLKPINNLPVKRVRMLQAKITNKNIPPLSNSNGLLDNSSRYSGNDLVENSCTLNDNQMEHRTARRSPRLQNFIGDYLPRLAIPVGPRFQADIPDWIGARESDNSSTDNQSDSRYVGTKIWPVEGKTTEDSTEKRIGKGRSYTCSCKFMGSISCIKLHIFEKGCQLRADLGSVFFTWKFDEMGDEVSKSWTAVEQQCFESLVKTSRITQTDSFLVSALKQLSGKCRKSIVSYYFNVYILRHMSKHARLGTELVDSDDDNDDSDDAFGMESSPKCRNTKYLSQGR</sequence>
<dbReference type="PANTHER" id="PTHR46872">
    <property type="entry name" value="DNA BINDING PROTEIN"/>
    <property type="match status" value="1"/>
</dbReference>
<reference evidence="4 5" key="1">
    <citation type="journal article" date="2018" name="Science">
        <title>The opium poppy genome and morphinan production.</title>
        <authorList>
            <person name="Guo L."/>
            <person name="Winzer T."/>
            <person name="Yang X."/>
            <person name="Li Y."/>
            <person name="Ning Z."/>
            <person name="He Z."/>
            <person name="Teodor R."/>
            <person name="Lu Y."/>
            <person name="Bowser T.A."/>
            <person name="Graham I.A."/>
            <person name="Ye K."/>
        </authorList>
    </citation>
    <scope>NUCLEOTIDE SEQUENCE [LARGE SCALE GENOMIC DNA]</scope>
    <source>
        <strain evidence="5">cv. HN1</strain>
        <tissue evidence="4">Leaves</tissue>
    </source>
</reference>
<dbReference type="SMART" id="SM01189">
    <property type="entry name" value="ELM2"/>
    <property type="match status" value="1"/>
</dbReference>
<feature type="compositionally biased region" description="Acidic residues" evidence="2">
    <location>
        <begin position="453"/>
        <end position="466"/>
    </location>
</feature>
<dbReference type="OMA" id="WPTENED"/>
<dbReference type="EMBL" id="CM010723">
    <property type="protein sequence ID" value="RZC79367.1"/>
    <property type="molecule type" value="Genomic_DNA"/>
</dbReference>
<gene>
    <name evidence="4" type="ORF">C5167_003546</name>
</gene>
<name>A0A4Y7L333_PAPSO</name>
<dbReference type="OrthoDB" id="1938526at2759"/>
<keyword evidence="5" id="KW-1185">Reference proteome</keyword>
<dbReference type="Proteomes" id="UP000316621">
    <property type="component" value="Chromosome 9"/>
</dbReference>
<evidence type="ECO:0000256" key="1">
    <source>
        <dbReference type="ARBA" id="ARBA00023242"/>
    </source>
</evidence>
<evidence type="ECO:0000256" key="2">
    <source>
        <dbReference type="SAM" id="MobiDB-lite"/>
    </source>
</evidence>
<evidence type="ECO:0000313" key="4">
    <source>
        <dbReference type="EMBL" id="RZC79367.1"/>
    </source>
</evidence>
<dbReference type="Gramene" id="RZC79367">
    <property type="protein sequence ID" value="RZC79367"/>
    <property type="gene ID" value="C5167_003546"/>
</dbReference>
<dbReference type="Pfam" id="PF01448">
    <property type="entry name" value="ELM2"/>
    <property type="match status" value="1"/>
</dbReference>
<dbReference type="InterPro" id="IPR000949">
    <property type="entry name" value="ELM2_dom"/>
</dbReference>
<dbReference type="AlphaFoldDB" id="A0A4Y7L333"/>
<feature type="region of interest" description="Disordered" evidence="2">
    <location>
        <begin position="453"/>
        <end position="484"/>
    </location>
</feature>
<dbReference type="PANTHER" id="PTHR46872:SF10">
    <property type="entry name" value="MYB-LIKE DOMAIN-CONTAINING PROTEIN"/>
    <property type="match status" value="1"/>
</dbReference>
<evidence type="ECO:0000313" key="5">
    <source>
        <dbReference type="Proteomes" id="UP000316621"/>
    </source>
</evidence>
<evidence type="ECO:0000259" key="3">
    <source>
        <dbReference type="SMART" id="SM01189"/>
    </source>
</evidence>
<feature type="domain" description="ELM2" evidence="3">
    <location>
        <begin position="283"/>
        <end position="343"/>
    </location>
</feature>
<keyword evidence="1" id="KW-0539">Nucleus</keyword>
<proteinExistence type="predicted"/>
<protein>
    <recommendedName>
        <fullName evidence="3">ELM2 domain-containing protein</fullName>
    </recommendedName>
</protein>